<dbReference type="RefSeq" id="XP_004227745.1">
    <property type="nucleotide sequence ID" value="XM_004227697.1"/>
</dbReference>
<evidence type="ECO:0000313" key="2">
    <source>
        <dbReference type="Proteomes" id="UP000006319"/>
    </source>
</evidence>
<evidence type="ECO:0008006" key="3">
    <source>
        <dbReference type="Google" id="ProtNLM"/>
    </source>
</evidence>
<gene>
    <name evidence="1" type="ORF">PCYB_002760</name>
</gene>
<dbReference type="Proteomes" id="UP000006319">
    <property type="component" value="Unassembled WGS sequence"/>
</dbReference>
<sequence>MINVISKKKYCNYIEDAKILYALKKITCEEQNDKFCNEIKKYIIPNLEIDDDFIFTCNTEEESDTPHYNALDLQHSHERISEIVNVSLVPDSSNDGKSTGTIISASSVKRRNINKYEYYRVLFLNEYYSYFFI</sequence>
<dbReference type="VEuPathDB" id="PlasmoDB:PCYB_002760"/>
<protein>
    <recommendedName>
        <fullName evidence="3">CYIR protein</fullName>
    </recommendedName>
</protein>
<organism evidence="1 2">
    <name type="scientific">Plasmodium cynomolgi (strain B)</name>
    <dbReference type="NCBI Taxonomy" id="1120755"/>
    <lineage>
        <taxon>Eukaryota</taxon>
        <taxon>Sar</taxon>
        <taxon>Alveolata</taxon>
        <taxon>Apicomplexa</taxon>
        <taxon>Aconoidasida</taxon>
        <taxon>Haemosporida</taxon>
        <taxon>Plasmodiidae</taxon>
        <taxon>Plasmodium</taxon>
        <taxon>Plasmodium (Plasmodium)</taxon>
    </lineage>
</organism>
<dbReference type="GeneID" id="14696069"/>
<keyword evidence="2" id="KW-1185">Reference proteome</keyword>
<dbReference type="KEGG" id="pcy:PCYB_002760"/>
<reference evidence="1 2" key="1">
    <citation type="journal article" date="2012" name="Nat. Genet.">
        <title>Plasmodium cynomolgi genome sequences provide insight into Plasmodium vivax and the monkey malaria clade.</title>
        <authorList>
            <person name="Tachibana S."/>
            <person name="Sullivan S.A."/>
            <person name="Kawai S."/>
            <person name="Nakamura S."/>
            <person name="Kim H.R."/>
            <person name="Goto N."/>
            <person name="Arisue N."/>
            <person name="Palacpac N.M.Q."/>
            <person name="Honma H."/>
            <person name="Yagi M."/>
            <person name="Tougan T."/>
            <person name="Katakai Y."/>
            <person name="Kaneko O."/>
            <person name="Mita T."/>
            <person name="Kita K."/>
            <person name="Yasutomi Y."/>
            <person name="Sutton P.L."/>
            <person name="Shakhbatyan R."/>
            <person name="Horii T."/>
            <person name="Yasunaga T."/>
            <person name="Barnwell J.W."/>
            <person name="Escalante A.A."/>
            <person name="Carlton J.M."/>
            <person name="Tanabe K."/>
        </authorList>
    </citation>
    <scope>NUCLEOTIDE SEQUENCE [LARGE SCALE GENOMIC DNA]</scope>
    <source>
        <strain evidence="1 2">B</strain>
    </source>
</reference>
<dbReference type="AlphaFoldDB" id="K6VJF6"/>
<dbReference type="EMBL" id="DF157271">
    <property type="protein sequence ID" value="GAB69527.1"/>
    <property type="molecule type" value="Genomic_DNA"/>
</dbReference>
<evidence type="ECO:0000313" key="1">
    <source>
        <dbReference type="EMBL" id="GAB69527.1"/>
    </source>
</evidence>
<proteinExistence type="predicted"/>
<accession>K6VJF6</accession>
<name>K6VJF6_PLACD</name>
<dbReference type="PhylomeDB" id="K6VJF6"/>